<comment type="caution">
    <text evidence="2">The sequence shown here is derived from an EMBL/GenBank/DDBJ whole genome shotgun (WGS) entry which is preliminary data.</text>
</comment>
<evidence type="ECO:0000313" key="2">
    <source>
        <dbReference type="EMBL" id="TIH35265.1"/>
    </source>
</evidence>
<name>A0A4T2BUD2_9MICO</name>
<evidence type="ECO:0000256" key="1">
    <source>
        <dbReference type="SAM" id="MobiDB-lite"/>
    </source>
</evidence>
<sequence length="65" mass="7124">MTFEPNEPTGEGSAAPTDYPRDGGLVTRLRVIEDQPLDTRAGAYVQVYDELRVRLEGGDVSTNRA</sequence>
<gene>
    <name evidence="2" type="ORF">D4765_11105</name>
</gene>
<feature type="region of interest" description="Disordered" evidence="1">
    <location>
        <begin position="1"/>
        <end position="23"/>
    </location>
</feature>
<dbReference type="AlphaFoldDB" id="A0A4T2BUD2"/>
<accession>A0A4T2BUD2</accession>
<keyword evidence="3" id="KW-1185">Reference proteome</keyword>
<dbReference type="RefSeq" id="WP_136642365.1">
    <property type="nucleotide sequence ID" value="NZ_QYRT01000020.1"/>
</dbReference>
<dbReference type="OrthoDB" id="5125441at2"/>
<evidence type="ECO:0000313" key="3">
    <source>
        <dbReference type="Proteomes" id="UP000306192"/>
    </source>
</evidence>
<organism evidence="2 3">
    <name type="scientific">Subtercola vilae</name>
    <dbReference type="NCBI Taxonomy" id="2056433"/>
    <lineage>
        <taxon>Bacteria</taxon>
        <taxon>Bacillati</taxon>
        <taxon>Actinomycetota</taxon>
        <taxon>Actinomycetes</taxon>
        <taxon>Micrococcales</taxon>
        <taxon>Microbacteriaceae</taxon>
        <taxon>Subtercola</taxon>
    </lineage>
</organism>
<dbReference type="Proteomes" id="UP000306192">
    <property type="component" value="Unassembled WGS sequence"/>
</dbReference>
<proteinExistence type="predicted"/>
<protein>
    <submittedName>
        <fullName evidence="2">Uncharacterized protein</fullName>
    </submittedName>
</protein>
<reference evidence="2 3" key="1">
    <citation type="journal article" date="2019" name="Microorganisms">
        <title>Systematic Affiliation and Genome Analysis of Subtercola vilae DB165(T) with Particular Emphasis on Cold Adaptation of an Isolate from a High-Altitude Cold Volcano Lake.</title>
        <authorList>
            <person name="Villalobos A.S."/>
            <person name="Wiese J."/>
            <person name="Imhoff J.F."/>
            <person name="Dorador C."/>
            <person name="Keller A."/>
            <person name="Hentschel U."/>
        </authorList>
    </citation>
    <scope>NUCLEOTIDE SEQUENCE [LARGE SCALE GENOMIC DNA]</scope>
    <source>
        <strain evidence="2 3">DB165</strain>
    </source>
</reference>
<dbReference type="EMBL" id="QYRT01000020">
    <property type="protein sequence ID" value="TIH35265.1"/>
    <property type="molecule type" value="Genomic_DNA"/>
</dbReference>